<comment type="caution">
    <text evidence="5">The sequence shown here is derived from an EMBL/GenBank/DDBJ whole genome shotgun (WGS) entry which is preliminary data.</text>
</comment>
<organism evidence="5 6">
    <name type="scientific">Anaeromyces robustus</name>
    <dbReference type="NCBI Taxonomy" id="1754192"/>
    <lineage>
        <taxon>Eukaryota</taxon>
        <taxon>Fungi</taxon>
        <taxon>Fungi incertae sedis</taxon>
        <taxon>Chytridiomycota</taxon>
        <taxon>Chytridiomycota incertae sedis</taxon>
        <taxon>Neocallimastigomycetes</taxon>
        <taxon>Neocallimastigales</taxon>
        <taxon>Neocallimastigaceae</taxon>
        <taxon>Anaeromyces</taxon>
    </lineage>
</organism>
<keyword evidence="6" id="KW-1185">Reference proteome</keyword>
<dbReference type="Proteomes" id="UP000193944">
    <property type="component" value="Unassembled WGS sequence"/>
</dbReference>
<dbReference type="GO" id="GO:0006357">
    <property type="term" value="P:regulation of transcription by RNA polymerase II"/>
    <property type="evidence" value="ECO:0007669"/>
    <property type="project" value="InterPro"/>
</dbReference>
<dbReference type="GO" id="GO:0016538">
    <property type="term" value="F:cyclin-dependent protein serine/threonine kinase regulator activity"/>
    <property type="evidence" value="ECO:0007669"/>
    <property type="project" value="InterPro"/>
</dbReference>
<gene>
    <name evidence="5" type="ORF">BCR32DRAFT_277708</name>
</gene>
<keyword evidence="1" id="KW-0195">Cyclin</keyword>
<dbReference type="EMBL" id="MCFG01000065">
    <property type="protein sequence ID" value="ORX83791.1"/>
    <property type="molecule type" value="Genomic_DNA"/>
</dbReference>
<dbReference type="Gene3D" id="1.10.472.10">
    <property type="entry name" value="Cyclin-like"/>
    <property type="match status" value="2"/>
</dbReference>
<dbReference type="InterPro" id="IPR036915">
    <property type="entry name" value="Cyclin-like_sf"/>
</dbReference>
<proteinExistence type="predicted"/>
<reference evidence="5 6" key="1">
    <citation type="submission" date="2016-08" db="EMBL/GenBank/DDBJ databases">
        <title>A Parts List for Fungal Cellulosomes Revealed by Comparative Genomics.</title>
        <authorList>
            <consortium name="DOE Joint Genome Institute"/>
            <person name="Haitjema C.H."/>
            <person name="Gilmore S.P."/>
            <person name="Henske J.K."/>
            <person name="Solomon K.V."/>
            <person name="De Groot R."/>
            <person name="Kuo A."/>
            <person name="Mondo S.J."/>
            <person name="Salamov A.A."/>
            <person name="Labutti K."/>
            <person name="Zhao Z."/>
            <person name="Chiniquy J."/>
            <person name="Barry K."/>
            <person name="Brewer H.M."/>
            <person name="Purvine S.O."/>
            <person name="Wright A.T."/>
            <person name="Boxma B."/>
            <person name="Van Alen T."/>
            <person name="Hackstein J.H."/>
            <person name="Baker S.E."/>
            <person name="Grigoriev I.V."/>
            <person name="O'Malley M.A."/>
        </authorList>
    </citation>
    <scope>NUCLEOTIDE SEQUENCE [LARGE SCALE GENOMIC DNA]</scope>
    <source>
        <strain evidence="5 6">S4</strain>
    </source>
</reference>
<dbReference type="InterPro" id="IPR004367">
    <property type="entry name" value="Cyclin_C-dom"/>
</dbReference>
<accession>A0A1Y1XDC7</accession>
<dbReference type="AlphaFoldDB" id="A0A1Y1XDC7"/>
<dbReference type="InterPro" id="IPR006671">
    <property type="entry name" value="Cyclin_N"/>
</dbReference>
<evidence type="ECO:0000256" key="2">
    <source>
        <dbReference type="SAM" id="MobiDB-lite"/>
    </source>
</evidence>
<reference evidence="5 6" key="2">
    <citation type="submission" date="2016-08" db="EMBL/GenBank/DDBJ databases">
        <title>Pervasive Adenine N6-methylation of Active Genes in Fungi.</title>
        <authorList>
            <consortium name="DOE Joint Genome Institute"/>
            <person name="Mondo S.J."/>
            <person name="Dannebaum R.O."/>
            <person name="Kuo R.C."/>
            <person name="Labutti K."/>
            <person name="Haridas S."/>
            <person name="Kuo A."/>
            <person name="Salamov A."/>
            <person name="Ahrendt S.R."/>
            <person name="Lipzen A."/>
            <person name="Sullivan W."/>
            <person name="Andreopoulos W.B."/>
            <person name="Clum A."/>
            <person name="Lindquist E."/>
            <person name="Daum C."/>
            <person name="Ramamoorthy G.K."/>
            <person name="Gryganskyi A."/>
            <person name="Culley D."/>
            <person name="Magnuson J.K."/>
            <person name="James T.Y."/>
            <person name="O'Malley M.A."/>
            <person name="Stajich J.E."/>
            <person name="Spatafora J.W."/>
            <person name="Visel A."/>
            <person name="Grigoriev I.V."/>
        </authorList>
    </citation>
    <scope>NUCLEOTIDE SEQUENCE [LARGE SCALE GENOMIC DNA]</scope>
    <source>
        <strain evidence="5 6">S4</strain>
    </source>
</reference>
<feature type="domain" description="Cyclin N-terminal" evidence="3">
    <location>
        <begin position="8"/>
        <end position="149"/>
    </location>
</feature>
<feature type="compositionally biased region" description="Basic and acidic residues" evidence="2">
    <location>
        <begin position="303"/>
        <end position="316"/>
    </location>
</feature>
<dbReference type="OrthoDB" id="25002at2759"/>
<dbReference type="Pfam" id="PF00134">
    <property type="entry name" value="Cyclin_N"/>
    <property type="match status" value="1"/>
</dbReference>
<feature type="compositionally biased region" description="Polar residues" evidence="2">
    <location>
        <begin position="293"/>
        <end position="302"/>
    </location>
</feature>
<dbReference type="Pfam" id="PF02984">
    <property type="entry name" value="Cyclin_C"/>
    <property type="match status" value="1"/>
</dbReference>
<evidence type="ECO:0000313" key="6">
    <source>
        <dbReference type="Proteomes" id="UP000193944"/>
    </source>
</evidence>
<name>A0A1Y1XDC7_9FUNG</name>
<feature type="domain" description="Cyclin C-terminal" evidence="4">
    <location>
        <begin position="161"/>
        <end position="258"/>
    </location>
</feature>
<dbReference type="CDD" id="cd20546">
    <property type="entry name" value="CYCLIN_SpCG1C_ScCTK2-like_rpt2"/>
    <property type="match status" value="1"/>
</dbReference>
<feature type="region of interest" description="Disordered" evidence="2">
    <location>
        <begin position="275"/>
        <end position="323"/>
    </location>
</feature>
<dbReference type="PANTHER" id="PTHR10026">
    <property type="entry name" value="CYCLIN"/>
    <property type="match status" value="1"/>
</dbReference>
<sequence>MSKENSWLFNQEELNHPPSIEYMTLTKEREWRRLANRFVLNVAKAPRLKLSRATITTAQIFIHRYYMRRTFKDNPWDVSIGAILLASKIEYEYTSRISRYLIHECARTAKKIDNPYFELNRKEKEYGYWKNNMLYYEAEILRILYYDLNIEEPYSYSIKWCKKYNVSIEKESVINYLLNESYIKTVLCLQYPSKTIAAGAFVLASFDNKNIDWNNWKKDLNIPSDDIKDVSIKLKEMLTKINEKSPSHHPHKYLLHKSLSLQDFVKSPSPLKISSMNNDIDKNNADNKNNNNSHILSSPPKSDNSDNHEKDNEKSSKLSKLSGINNEIQSEIKHSLNENDDWEVVDMDIDDDDDIPNPSSDVNSDIKTLIIQNKESNIKKDNINNTNTPNNSENNNIKYDKFKIKNNYPYYQNSRKHYPPPPPPYHFSRLRSRGNNNYIYNHTYSRYTNNYSNSGQNYYNRNSNSSFYRTNPNRNNNIFNHKLNNSNNNNSNNNNDINNINNINMSTLSPKYNIETSKSINKSRNVNYYPQY</sequence>
<dbReference type="SUPFAM" id="SSF47954">
    <property type="entry name" value="Cyclin-like"/>
    <property type="match status" value="2"/>
</dbReference>
<dbReference type="InterPro" id="IPR043198">
    <property type="entry name" value="Cyclin/Ssn8"/>
</dbReference>
<evidence type="ECO:0000313" key="5">
    <source>
        <dbReference type="EMBL" id="ORX83791.1"/>
    </source>
</evidence>
<evidence type="ECO:0000256" key="1">
    <source>
        <dbReference type="ARBA" id="ARBA00023127"/>
    </source>
</evidence>
<evidence type="ECO:0000259" key="3">
    <source>
        <dbReference type="Pfam" id="PF00134"/>
    </source>
</evidence>
<protein>
    <submittedName>
        <fullName evidence="5">Uncharacterized protein</fullName>
    </submittedName>
</protein>
<evidence type="ECO:0000259" key="4">
    <source>
        <dbReference type="Pfam" id="PF02984"/>
    </source>
</evidence>
<dbReference type="STRING" id="1754192.A0A1Y1XDC7"/>